<keyword evidence="2" id="KW-0276">Fatty acid metabolism</keyword>
<proteinExistence type="predicted"/>
<keyword evidence="2" id="KW-0443">Lipid metabolism</keyword>
<dbReference type="OrthoDB" id="1700726at2759"/>
<reference evidence="5" key="2">
    <citation type="submission" date="2020-06" db="EMBL/GenBank/DDBJ databases">
        <authorList>
            <person name="Sheffer M."/>
        </authorList>
    </citation>
    <scope>NUCLEOTIDE SEQUENCE</scope>
</reference>
<evidence type="ECO:0000313" key="5">
    <source>
        <dbReference type="EMBL" id="KAF8783404.1"/>
    </source>
</evidence>
<dbReference type="Proteomes" id="UP000807504">
    <property type="component" value="Unassembled WGS sequence"/>
</dbReference>
<feature type="domain" description="AMP-dependent synthetase/ligase" evidence="4">
    <location>
        <begin position="103"/>
        <end position="503"/>
    </location>
</feature>
<dbReference type="SUPFAM" id="SSF56801">
    <property type="entry name" value="Acetyl-CoA synthetase-like"/>
    <property type="match status" value="1"/>
</dbReference>
<gene>
    <name evidence="5" type="ORF">HNY73_013568</name>
</gene>
<evidence type="ECO:0000259" key="4">
    <source>
        <dbReference type="Pfam" id="PF00501"/>
    </source>
</evidence>
<accession>A0A8T0F0K7</accession>
<comment type="caution">
    <text evidence="5">The sequence shown here is derived from an EMBL/GenBank/DDBJ whole genome shotgun (WGS) entry which is preliminary data.</text>
</comment>
<organism evidence="5 6">
    <name type="scientific">Argiope bruennichi</name>
    <name type="common">Wasp spider</name>
    <name type="synonym">Aranea bruennichi</name>
    <dbReference type="NCBI Taxonomy" id="94029"/>
    <lineage>
        <taxon>Eukaryota</taxon>
        <taxon>Metazoa</taxon>
        <taxon>Ecdysozoa</taxon>
        <taxon>Arthropoda</taxon>
        <taxon>Chelicerata</taxon>
        <taxon>Arachnida</taxon>
        <taxon>Araneae</taxon>
        <taxon>Araneomorphae</taxon>
        <taxon>Entelegynae</taxon>
        <taxon>Araneoidea</taxon>
        <taxon>Araneidae</taxon>
        <taxon>Argiope</taxon>
    </lineage>
</organism>
<dbReference type="PANTHER" id="PTHR43272:SF107">
    <property type="entry name" value="LONG-CHAIN-FATTY-ACID--COA LIGASE 5"/>
    <property type="match status" value="1"/>
</dbReference>
<dbReference type="EC" id="6.2.1.3" evidence="3"/>
<dbReference type="GO" id="GO:0004467">
    <property type="term" value="F:long-chain fatty acid-CoA ligase activity"/>
    <property type="evidence" value="ECO:0007669"/>
    <property type="project" value="UniProtKB-EC"/>
</dbReference>
<dbReference type="InterPro" id="IPR042099">
    <property type="entry name" value="ANL_N_sf"/>
</dbReference>
<dbReference type="PANTHER" id="PTHR43272">
    <property type="entry name" value="LONG-CHAIN-FATTY-ACID--COA LIGASE"/>
    <property type="match status" value="1"/>
</dbReference>
<protein>
    <recommendedName>
        <fullName evidence="3">long-chain-fatty-acid--CoA ligase</fullName>
        <ecNumber evidence="3">6.2.1.3</ecNumber>
    </recommendedName>
</protein>
<dbReference type="Pfam" id="PF00501">
    <property type="entry name" value="AMP-binding"/>
    <property type="match status" value="1"/>
</dbReference>
<dbReference type="GO" id="GO:0005783">
    <property type="term" value="C:endoplasmic reticulum"/>
    <property type="evidence" value="ECO:0007669"/>
    <property type="project" value="TreeGrafter"/>
</dbReference>
<evidence type="ECO:0000256" key="2">
    <source>
        <dbReference type="ARBA" id="ARBA00022832"/>
    </source>
</evidence>
<sequence>MSVQRALFLQKRVLVVAYSHFFRGYCFYAKQPYRQKPVTLSQQSVLLPGLERIRSSVLLEDPNKLVAEIPGSPEVHTVYDCLRHGEKVSNNGPCVGSKNPASGEYEWLSYSEVISRTQAIGSGLIHLGLKPQNDSFVGIFAVNQQEFLLTLYGCSAYSMVVVPLYLTLGLQSVLYIINQARLSVVIADSEENALKVLRNVGDLPSLKSLVIVDPVTPQIQTLAKERNIRLLQFSALVELGRNSPQDLVLPKSDDLFCIPYTSGTTGMPKGVMLTHRSMIACVASLVIGYGEAGVFGGTIMSYLPPAHIYEICNEVASLYFARSIAFYSGDVKKLMDEVRILKPNILPLVPRIMNALYTRVKESVEESAFKSFLLRTALSRKQKLLKRGKVTNQSIWDKLVLKKFQEALGGNVHMIITTSAPISPEIMFFFRCGSGAYVFEAYGQTETLASSMTLPLEYEGGNTGGPLPCNFIKLKDVPEMGYFSKDDFGEVCMKGPTVFIGYFKNEKATQESLIDGWQHSGDIGRWLPNGALKIVDRKKHLFKLSQGEYIAPEKIETVYSQSKLVAQIFVDGHSDQNYVIALVLPEPSALKDWLRSKGYKEVEDINQLLLKKEVRKSFLVELRKIGDEKELNHLEQAKNLAFLSEPLSVENDLMSPTLKVRRGHARKHFESLFDSLYKEGPLV</sequence>
<dbReference type="AlphaFoldDB" id="A0A8T0F0K7"/>
<reference evidence="5" key="1">
    <citation type="journal article" date="2020" name="bioRxiv">
        <title>Chromosome-level reference genome of the European wasp spider Argiope bruennichi: a resource for studies on range expansion and evolutionary adaptation.</title>
        <authorList>
            <person name="Sheffer M.M."/>
            <person name="Hoppe A."/>
            <person name="Krehenwinkel H."/>
            <person name="Uhl G."/>
            <person name="Kuss A.W."/>
            <person name="Jensen L."/>
            <person name="Jensen C."/>
            <person name="Gillespie R.G."/>
            <person name="Hoff K.J."/>
            <person name="Prost S."/>
        </authorList>
    </citation>
    <scope>NUCLEOTIDE SEQUENCE</scope>
</reference>
<keyword evidence="6" id="KW-1185">Reference proteome</keyword>
<dbReference type="OMA" id="EGEICCY"/>
<dbReference type="InterPro" id="IPR000873">
    <property type="entry name" value="AMP-dep_synth/lig_dom"/>
</dbReference>
<dbReference type="EMBL" id="JABXBU010001863">
    <property type="protein sequence ID" value="KAF8783404.1"/>
    <property type="molecule type" value="Genomic_DNA"/>
</dbReference>
<evidence type="ECO:0000256" key="3">
    <source>
        <dbReference type="ARBA" id="ARBA00026121"/>
    </source>
</evidence>
<evidence type="ECO:0000256" key="1">
    <source>
        <dbReference type="ARBA" id="ARBA00022598"/>
    </source>
</evidence>
<dbReference type="PROSITE" id="PS00455">
    <property type="entry name" value="AMP_BINDING"/>
    <property type="match status" value="1"/>
</dbReference>
<dbReference type="GO" id="GO:0016020">
    <property type="term" value="C:membrane"/>
    <property type="evidence" value="ECO:0007669"/>
    <property type="project" value="TreeGrafter"/>
</dbReference>
<dbReference type="InterPro" id="IPR020845">
    <property type="entry name" value="AMP-binding_CS"/>
</dbReference>
<keyword evidence="1 5" id="KW-0436">Ligase</keyword>
<name>A0A8T0F0K7_ARGBR</name>
<evidence type="ECO:0000313" key="6">
    <source>
        <dbReference type="Proteomes" id="UP000807504"/>
    </source>
</evidence>
<dbReference type="Gene3D" id="3.40.50.12780">
    <property type="entry name" value="N-terminal domain of ligase-like"/>
    <property type="match status" value="1"/>
</dbReference>